<feature type="chain" id="PRO_5038115966" evidence="4">
    <location>
        <begin position="25"/>
        <end position="1010"/>
    </location>
</feature>
<evidence type="ECO:0000259" key="5">
    <source>
        <dbReference type="Pfam" id="PF07715"/>
    </source>
</evidence>
<evidence type="ECO:0000313" key="7">
    <source>
        <dbReference type="Proteomes" id="UP000601055"/>
    </source>
</evidence>
<dbReference type="RefSeq" id="WP_182921181.1">
    <property type="nucleotide sequence ID" value="NZ_WNXD01000001.1"/>
</dbReference>
<dbReference type="EMBL" id="WNXD01000001">
    <property type="protein sequence ID" value="MBB2144490.1"/>
    <property type="molecule type" value="Genomic_DNA"/>
</dbReference>
<feature type="signal peptide" evidence="4">
    <location>
        <begin position="1"/>
        <end position="24"/>
    </location>
</feature>
<organism evidence="6 7">
    <name type="scientific">Pedobacter planticolens</name>
    <dbReference type="NCBI Taxonomy" id="2679964"/>
    <lineage>
        <taxon>Bacteria</taxon>
        <taxon>Pseudomonadati</taxon>
        <taxon>Bacteroidota</taxon>
        <taxon>Sphingobacteriia</taxon>
        <taxon>Sphingobacteriales</taxon>
        <taxon>Sphingobacteriaceae</taxon>
        <taxon>Pedobacter</taxon>
    </lineage>
</organism>
<dbReference type="InterPro" id="IPR012910">
    <property type="entry name" value="Plug_dom"/>
</dbReference>
<keyword evidence="4" id="KW-0732">Signal</keyword>
<keyword evidence="2" id="KW-0472">Membrane</keyword>
<evidence type="ECO:0000256" key="1">
    <source>
        <dbReference type="ARBA" id="ARBA00004442"/>
    </source>
</evidence>
<feature type="domain" description="TonB-dependent receptor plug" evidence="5">
    <location>
        <begin position="96"/>
        <end position="211"/>
    </location>
</feature>
<keyword evidence="7" id="KW-1185">Reference proteome</keyword>
<dbReference type="InterPro" id="IPR036942">
    <property type="entry name" value="Beta-barrel_TonB_sf"/>
</dbReference>
<accession>A0A923DWQ2</accession>
<dbReference type="AlphaFoldDB" id="A0A923DWQ2"/>
<gene>
    <name evidence="6" type="ORF">GM921_03265</name>
</gene>
<reference evidence="6" key="1">
    <citation type="submission" date="2019-11" db="EMBL/GenBank/DDBJ databases">
        <title>Description of Pedobacter sp. LMG 31464T.</title>
        <authorList>
            <person name="Carlier A."/>
            <person name="Qi S."/>
            <person name="Vandamme P."/>
        </authorList>
    </citation>
    <scope>NUCLEOTIDE SEQUENCE</scope>
    <source>
        <strain evidence="6">LMG 31464</strain>
    </source>
</reference>
<dbReference type="InterPro" id="IPR023996">
    <property type="entry name" value="TonB-dep_OMP_SusC/RagA"/>
</dbReference>
<dbReference type="NCBIfam" id="TIGR04056">
    <property type="entry name" value="OMP_RagA_SusC"/>
    <property type="match status" value="1"/>
</dbReference>
<dbReference type="GO" id="GO:0009279">
    <property type="term" value="C:cell outer membrane"/>
    <property type="evidence" value="ECO:0007669"/>
    <property type="project" value="UniProtKB-SubCell"/>
</dbReference>
<dbReference type="Gene3D" id="2.170.130.10">
    <property type="entry name" value="TonB-dependent receptor, plug domain"/>
    <property type="match status" value="1"/>
</dbReference>
<dbReference type="InterPro" id="IPR037066">
    <property type="entry name" value="Plug_dom_sf"/>
</dbReference>
<evidence type="ECO:0000256" key="4">
    <source>
        <dbReference type="SAM" id="SignalP"/>
    </source>
</evidence>
<dbReference type="Gene3D" id="2.40.170.20">
    <property type="entry name" value="TonB-dependent receptor, beta-barrel domain"/>
    <property type="match status" value="1"/>
</dbReference>
<dbReference type="Pfam" id="PF07715">
    <property type="entry name" value="Plug"/>
    <property type="match status" value="1"/>
</dbReference>
<keyword evidence="3" id="KW-0998">Cell outer membrane</keyword>
<evidence type="ECO:0000256" key="2">
    <source>
        <dbReference type="ARBA" id="ARBA00023136"/>
    </source>
</evidence>
<dbReference type="SUPFAM" id="SSF56935">
    <property type="entry name" value="Porins"/>
    <property type="match status" value="1"/>
</dbReference>
<proteinExistence type="predicted"/>
<evidence type="ECO:0000313" key="6">
    <source>
        <dbReference type="EMBL" id="MBB2144490.1"/>
    </source>
</evidence>
<comment type="subcellular location">
    <subcellularLocation>
        <location evidence="1">Cell outer membrane</location>
    </subcellularLocation>
</comment>
<evidence type="ECO:0000256" key="3">
    <source>
        <dbReference type="ARBA" id="ARBA00023237"/>
    </source>
</evidence>
<protein>
    <submittedName>
        <fullName evidence="6">SusC/RagA family TonB-linked outer membrane protein</fullName>
    </submittedName>
</protein>
<dbReference type="Proteomes" id="UP000601055">
    <property type="component" value="Unassembled WGS sequence"/>
</dbReference>
<sequence length="1010" mass="113340">MVKIITSILCALLVSFFCFPNAQAKAYVEVNSLKSALTSISHLENKQVVAIDTNKKRKLAKDSIAVDTVLGKNTAFKSQFKINRDSLRVSSSRGVPNLSLQQMLKGNVAGLYVQETTGEPGTEQSMIIQGTSAPIFTKKDIYNVQPAVYVNGVYLVQDNPFAYDVQKYDYNRIGPATNLLANIDIDNIQSIEVLKDPISLAKLGPNAANGAIWITTKAAKSGLREISLNSYVGIVPANNVQTVNGVFENNFRTPFYKKYATQANYDNYASFLRDSTNLDYFGKSNWNDLYYKNANIYGVNLGITGGNERANFRFYGTAEKSASNADETALDKYNAYFAINMMPFKWMTVSSFLNAARMDRDRNRSLRDRFAEVRYLPDFSNPLSPNKDNYQLFLNEYSKVVDDNRNNLLNGSLALNLQLMPKLSFNTAVVFDYNEGLRDAFYPTTLMDGVNYVSGFFGFNQRFGLNNLLSYSYDLNKDHSFKFELGQSLQGDAYKYNYARGYNGNSDFIKINVVKGDIKNTDPGYLNAIENFYLFRYSDKMKNSLVSFFGTVKYNYKDLVSLGAVVRRDGSSNGQPNSRWITTPAFSADWNLKNQLLSKNKFFNELTVGASWGRTAKIFLDDRFGAGPQYRTEYGWNEEPTIPTFGGFQGISRPYNTGWVGYGVTLPYSDRLNISASSTMLNNKLSAAVTFYKRDDKNQLLNIPLSAESGYASIYKNGMEINNTGVDLTLTANVLQNEKAFSWTTAVNLNYNKNKLTALPGGLDELVIGDNKLKVGQSVGAYWLYTNNGIYNTTAEVPSSSTGKKLTFNGLALKAGDPKWVDYNGDYNITDADKQFVGDRMPKVTGGWINDFSYKNFDLNFHFFFALGQKAINQFDAGRYDFVNRESASDINSVKEITSWQTSDNLKSYPIYNVWSNVIPYRLDQDLFLENASYVKLRSVTLGYDLTKAKFVSNAKLGFRRAYLYVTGSNLLTITNFSGTDPELINYNGNYDGTSLPIARTFTLGLKLDL</sequence>
<name>A0A923DWQ2_9SPHI</name>
<comment type="caution">
    <text evidence="6">The sequence shown here is derived from an EMBL/GenBank/DDBJ whole genome shotgun (WGS) entry which is preliminary data.</text>
</comment>